<evidence type="ECO:0000256" key="1">
    <source>
        <dbReference type="SAM" id="Phobius"/>
    </source>
</evidence>
<organism evidence="2 3">
    <name type="scientific">Leptospira weilii str. 2006001855</name>
    <dbReference type="NCBI Taxonomy" id="996804"/>
    <lineage>
        <taxon>Bacteria</taxon>
        <taxon>Pseudomonadati</taxon>
        <taxon>Spirochaetota</taxon>
        <taxon>Spirochaetia</taxon>
        <taxon>Leptospirales</taxon>
        <taxon>Leptospiraceae</taxon>
        <taxon>Leptospira</taxon>
    </lineage>
</organism>
<evidence type="ECO:0000313" key="3">
    <source>
        <dbReference type="Proteomes" id="UP000012101"/>
    </source>
</evidence>
<dbReference type="EMBL" id="AFJM02000046">
    <property type="protein sequence ID" value="EMM71587.1"/>
    <property type="molecule type" value="Genomic_DNA"/>
</dbReference>
<gene>
    <name evidence="2" type="ORF">LEP1GSC038_0359</name>
</gene>
<sequence length="134" mass="15247">MPDPTSSTKVFLFRLNNWTIEKENALLDKFEAYGLNDYWQGYNPPGHPTAVRGLYFVPDIQELKTQVERLVSESITLNMSILGTYDLFDNPFSNIEKNKDPVPPPDIEKNKDPVPIAYIILAILILLLILGVLK</sequence>
<protein>
    <submittedName>
        <fullName evidence="2">Uncharacterized protein</fullName>
    </submittedName>
</protein>
<keyword evidence="1" id="KW-1133">Transmembrane helix</keyword>
<feature type="transmembrane region" description="Helical" evidence="1">
    <location>
        <begin position="115"/>
        <end position="133"/>
    </location>
</feature>
<name>M6FKA9_9LEPT</name>
<keyword evidence="1" id="KW-0472">Membrane</keyword>
<reference evidence="2 3" key="1">
    <citation type="submission" date="2013-01" db="EMBL/GenBank/DDBJ databases">
        <authorList>
            <person name="Harkins D.M."/>
            <person name="Durkin A.S."/>
            <person name="Brinkac L.M."/>
            <person name="Haft D.H."/>
            <person name="Selengut J.D."/>
            <person name="Sanka R."/>
            <person name="DePew J."/>
            <person name="Purushe J."/>
            <person name="Hospenthal D.R."/>
            <person name="Murray C.K."/>
            <person name="Pimentel G."/>
            <person name="Wasfy M."/>
            <person name="Vinetz J.M."/>
            <person name="Sutton G.G."/>
            <person name="Nierman W.C."/>
            <person name="Fouts D.E."/>
        </authorList>
    </citation>
    <scope>NUCLEOTIDE SEQUENCE [LARGE SCALE GENOMIC DNA]</scope>
    <source>
        <strain evidence="2 3">2006001855</strain>
    </source>
</reference>
<dbReference type="AlphaFoldDB" id="M6FKA9"/>
<evidence type="ECO:0000313" key="2">
    <source>
        <dbReference type="EMBL" id="EMM71587.1"/>
    </source>
</evidence>
<keyword evidence="1" id="KW-0812">Transmembrane</keyword>
<proteinExistence type="predicted"/>
<comment type="caution">
    <text evidence="2">The sequence shown here is derived from an EMBL/GenBank/DDBJ whole genome shotgun (WGS) entry which is preliminary data.</text>
</comment>
<dbReference type="Proteomes" id="UP000012101">
    <property type="component" value="Unassembled WGS sequence"/>
</dbReference>
<accession>M6FKA9</accession>